<dbReference type="Proteomes" id="UP001630127">
    <property type="component" value="Unassembled WGS sequence"/>
</dbReference>
<sequence>MIDKPIESVFVIVEPHVVTVAPTIGPLLNTYIVNPYTDVDLTVNAPIDNHESANNIGSFDQFGDDHNGIFRHKNKSLHNENDVVDTLSDSNEVVHESGETASLSFGSSFAFRRIAVARAKPAFFALRMKKAKLEGYYPNRLVSGIRRGPSNHTTAVKKACSL</sequence>
<evidence type="ECO:0000313" key="1">
    <source>
        <dbReference type="EMBL" id="KAL3503944.1"/>
    </source>
</evidence>
<keyword evidence="2" id="KW-1185">Reference proteome</keyword>
<gene>
    <name evidence="1" type="ORF">ACH5RR_033785</name>
</gene>
<dbReference type="EMBL" id="JBJUIK010000014">
    <property type="protein sequence ID" value="KAL3503944.1"/>
    <property type="molecule type" value="Genomic_DNA"/>
</dbReference>
<dbReference type="AlphaFoldDB" id="A0ABD2YCU2"/>
<evidence type="ECO:0000313" key="2">
    <source>
        <dbReference type="Proteomes" id="UP001630127"/>
    </source>
</evidence>
<name>A0ABD2YCU2_9GENT</name>
<comment type="caution">
    <text evidence="1">The sequence shown here is derived from an EMBL/GenBank/DDBJ whole genome shotgun (WGS) entry which is preliminary data.</text>
</comment>
<reference evidence="1 2" key="1">
    <citation type="submission" date="2024-11" db="EMBL/GenBank/DDBJ databases">
        <title>A near-complete genome assembly of Cinchona calisaya.</title>
        <authorList>
            <person name="Lian D.C."/>
            <person name="Zhao X.W."/>
            <person name="Wei L."/>
        </authorList>
    </citation>
    <scope>NUCLEOTIDE SEQUENCE [LARGE SCALE GENOMIC DNA]</scope>
    <source>
        <tissue evidence="1">Nenye</tissue>
    </source>
</reference>
<proteinExistence type="predicted"/>
<protein>
    <submittedName>
        <fullName evidence="1">Uncharacterized protein</fullName>
    </submittedName>
</protein>
<accession>A0ABD2YCU2</accession>
<organism evidence="1 2">
    <name type="scientific">Cinchona calisaya</name>
    <dbReference type="NCBI Taxonomy" id="153742"/>
    <lineage>
        <taxon>Eukaryota</taxon>
        <taxon>Viridiplantae</taxon>
        <taxon>Streptophyta</taxon>
        <taxon>Embryophyta</taxon>
        <taxon>Tracheophyta</taxon>
        <taxon>Spermatophyta</taxon>
        <taxon>Magnoliopsida</taxon>
        <taxon>eudicotyledons</taxon>
        <taxon>Gunneridae</taxon>
        <taxon>Pentapetalae</taxon>
        <taxon>asterids</taxon>
        <taxon>lamiids</taxon>
        <taxon>Gentianales</taxon>
        <taxon>Rubiaceae</taxon>
        <taxon>Cinchonoideae</taxon>
        <taxon>Cinchoneae</taxon>
        <taxon>Cinchona</taxon>
    </lineage>
</organism>